<gene>
    <name evidence="2" type="ORF">SAMN04489842_0514</name>
</gene>
<sequence length="186" mass="21590">MSVASDRLPMVQIPTSPLLHIASLVQLRTLRSHTRFARVTPDESTILRREQIRERREEVDSMGCRKSASSIPIATLRSLHERDFGIVTTGTVAITRQVSGHFSSKEKRNAAKLKSEVNRIQSVSPGGAAPAWRLPAGQRLRLQRRDRASRLRRRHRRHRRPCCRRHRRRQPLLRRSGRHCLRCHQQ</sequence>
<dbReference type="AlphaFoldDB" id="A0A1H1A0S8"/>
<feature type="compositionally biased region" description="Basic residues" evidence="1">
    <location>
        <begin position="150"/>
        <end position="168"/>
    </location>
</feature>
<protein>
    <submittedName>
        <fullName evidence="2">Uncharacterized protein</fullName>
    </submittedName>
</protein>
<evidence type="ECO:0000313" key="3">
    <source>
        <dbReference type="Proteomes" id="UP000198848"/>
    </source>
</evidence>
<name>A0A1H1A0S8_NATTX</name>
<feature type="region of interest" description="Disordered" evidence="1">
    <location>
        <begin position="145"/>
        <end position="168"/>
    </location>
</feature>
<reference evidence="3" key="1">
    <citation type="submission" date="2016-10" db="EMBL/GenBank/DDBJ databases">
        <authorList>
            <person name="Varghese N."/>
            <person name="Submissions S."/>
        </authorList>
    </citation>
    <scope>NUCLEOTIDE SEQUENCE [LARGE SCALE GENOMIC DNA]</scope>
    <source>
        <strain evidence="3">DSM 24767</strain>
    </source>
</reference>
<organism evidence="2 3">
    <name type="scientific">Natronobacterium texcoconense</name>
    <dbReference type="NCBI Taxonomy" id="1095778"/>
    <lineage>
        <taxon>Archaea</taxon>
        <taxon>Methanobacteriati</taxon>
        <taxon>Methanobacteriota</taxon>
        <taxon>Stenosarchaea group</taxon>
        <taxon>Halobacteria</taxon>
        <taxon>Halobacteriales</taxon>
        <taxon>Natrialbaceae</taxon>
        <taxon>Natronobacterium</taxon>
    </lineage>
</organism>
<proteinExistence type="predicted"/>
<dbReference type="Proteomes" id="UP000198848">
    <property type="component" value="Unassembled WGS sequence"/>
</dbReference>
<keyword evidence="3" id="KW-1185">Reference proteome</keyword>
<dbReference type="EMBL" id="FNLC01000001">
    <property type="protein sequence ID" value="SDQ33253.1"/>
    <property type="molecule type" value="Genomic_DNA"/>
</dbReference>
<accession>A0A1H1A0S8</accession>
<evidence type="ECO:0000256" key="1">
    <source>
        <dbReference type="SAM" id="MobiDB-lite"/>
    </source>
</evidence>
<evidence type="ECO:0000313" key="2">
    <source>
        <dbReference type="EMBL" id="SDQ33253.1"/>
    </source>
</evidence>